<comment type="caution">
    <text evidence="2">The sequence shown here is derived from an EMBL/GenBank/DDBJ whole genome shotgun (WGS) entry which is preliminary data.</text>
</comment>
<reference evidence="2 3" key="2">
    <citation type="journal article" date="2013" name="Genome Biol. Evol.">
        <title>Genome sequencing of Giardia lamblia genotypes A2 and B isolates (DH and GS) and comparative analysis with the genomes of genotypes A1 and E (WB and Pig).</title>
        <authorList>
            <person name="Adam R.D."/>
            <person name="Dahlstrom E.W."/>
            <person name="Martens C.A."/>
            <person name="Bruno D.P."/>
            <person name="Barbian K.D."/>
            <person name="Ricklefs S.M."/>
            <person name="Hernandez M.M."/>
            <person name="Narla N.P."/>
            <person name="Patel R.B."/>
            <person name="Porcella S.F."/>
            <person name="Nash T.E."/>
        </authorList>
    </citation>
    <scope>NUCLEOTIDE SEQUENCE [LARGE SCALE GENOMIC DNA]</scope>
    <source>
        <strain evidence="2 3">DH</strain>
    </source>
</reference>
<gene>
    <name evidence="2" type="ORF">DHA2_151107</name>
</gene>
<dbReference type="Proteomes" id="UP000018320">
    <property type="component" value="Unassembled WGS sequence"/>
</dbReference>
<dbReference type="PANTHER" id="PTHR23275">
    <property type="entry name" value="CABRIOLET.-RELATED"/>
    <property type="match status" value="1"/>
</dbReference>
<keyword evidence="1" id="KW-0472">Membrane</keyword>
<keyword evidence="1" id="KW-0812">Transmembrane</keyword>
<dbReference type="PANTHER" id="PTHR23275:SF100">
    <property type="entry name" value="EGF-LIKE DOMAIN-CONTAINING PROTEIN"/>
    <property type="match status" value="1"/>
</dbReference>
<dbReference type="InterPro" id="IPR005127">
    <property type="entry name" value="Giardia_VSP"/>
</dbReference>
<dbReference type="AlphaFoldDB" id="V6TL77"/>
<accession>V6TL77</accession>
<dbReference type="EMBL" id="AHGT01000002">
    <property type="protein sequence ID" value="ESU39501.1"/>
    <property type="molecule type" value="Genomic_DNA"/>
</dbReference>
<protein>
    <submittedName>
        <fullName evidence="2">Variant-specific surface protein</fullName>
    </submittedName>
</protein>
<name>V6TL77_GIAIN</name>
<dbReference type="VEuPathDB" id="GiardiaDB:GL50581_3188"/>
<proteinExistence type="predicted"/>
<evidence type="ECO:0000256" key="1">
    <source>
        <dbReference type="SAM" id="Phobius"/>
    </source>
</evidence>
<dbReference type="Gene3D" id="2.10.220.10">
    <property type="entry name" value="Hormone Receptor, Insulin-like Growth Factor Receptor 1, Chain A, domain 2"/>
    <property type="match status" value="1"/>
</dbReference>
<dbReference type="SMART" id="SM00261">
    <property type="entry name" value="FU"/>
    <property type="match status" value="4"/>
</dbReference>
<dbReference type="InterPro" id="IPR052798">
    <property type="entry name" value="Giardia_VSA"/>
</dbReference>
<organism evidence="2 3">
    <name type="scientific">Giardia intestinalis</name>
    <name type="common">Giardia lamblia</name>
    <dbReference type="NCBI Taxonomy" id="5741"/>
    <lineage>
        <taxon>Eukaryota</taxon>
        <taxon>Metamonada</taxon>
        <taxon>Diplomonadida</taxon>
        <taxon>Hexamitidae</taxon>
        <taxon>Giardiinae</taxon>
        <taxon>Giardia</taxon>
    </lineage>
</organism>
<dbReference type="InterPro" id="IPR009030">
    <property type="entry name" value="Growth_fac_rcpt_cys_sf"/>
</dbReference>
<feature type="transmembrane region" description="Helical" evidence="1">
    <location>
        <begin position="499"/>
        <end position="524"/>
    </location>
</feature>
<dbReference type="InterPro" id="IPR006212">
    <property type="entry name" value="Furin_repeat"/>
</dbReference>
<dbReference type="Pfam" id="PF03302">
    <property type="entry name" value="VSP"/>
    <property type="match status" value="1"/>
</dbReference>
<evidence type="ECO:0000313" key="3">
    <source>
        <dbReference type="Proteomes" id="UP000018320"/>
    </source>
</evidence>
<dbReference type="VEuPathDB" id="GiardiaDB:GL50803_0015521"/>
<dbReference type="VEuPathDB" id="GiardiaDB:DHA2_151107"/>
<dbReference type="SUPFAM" id="SSF57184">
    <property type="entry name" value="Growth factor receptor domain"/>
    <property type="match status" value="3"/>
</dbReference>
<keyword evidence="1" id="KW-1133">Transmembrane helix</keyword>
<evidence type="ECO:0000313" key="2">
    <source>
        <dbReference type="EMBL" id="ESU39501.1"/>
    </source>
</evidence>
<dbReference type="VEuPathDB" id="GiardiaDB:QR46_0102"/>
<sequence>MVFRAYFNMSSCHQSCVTCDGQDDASCTSCNSTSFLAVQGNDRGYCISCSTEVPVHGYAGIRGCSRCMLPSSTDTAPVCLDCSEYDYMVSIDGRSCVASCRVGASSNYYTRQCTCIAGYGLDQGNRTQGCILCKVSSCALCTDNADICNACEIPFGLSLDGRSCLTVGGCPANCVCENNGTDAGTTCVSCEKRYFLQPARRICLHSCPIGYAANPITNTCDLCPANCYSCERAIEDQCTSCVDGYFIYRTDSNVLTMGRCVPECAEAAVGPCVECHAILGSARYCSRCSQGFFPLDGRCVSTSDQQISACAQTDKGLCLKCALGYFLHQGGCYSSLYAPGKLVCAAAERIDPTAYGTCRACACGYHRTSDGGCIKCTMTGCFACSSSPDICTFCSNGYYSTQVSVDSEEVHCSQCAPGCLSCEDSSPSGCNLCAPGYFWTSSVHGCIRCDNSTISGPLKGIKGCKQCLVSSSETSVVCLDNDPDSPFAFPPLSTNKTTLILSITLPLAVLLLAATVITLAIILVKKRKTTKHGLSTNPVTLIAMVST</sequence>
<reference evidence="3" key="1">
    <citation type="submission" date="2012-02" db="EMBL/GenBank/DDBJ databases">
        <title>Genome sequencing of Giardia lamblia Genotypes A2 and B isolates (DH and GS) and comparative analysis with the genomes of Genotypes A1 and E (WB and Pig).</title>
        <authorList>
            <person name="Adam R."/>
            <person name="Dahlstrom E."/>
            <person name="Martens C."/>
            <person name="Bruno D."/>
            <person name="Barbian K."/>
            <person name="Porcella S.F."/>
            <person name="Nash T."/>
        </authorList>
    </citation>
    <scope>NUCLEOTIDE SEQUENCE</scope>
    <source>
        <strain evidence="3">DH</strain>
    </source>
</reference>